<accession>A0A5S3P9E3</accession>
<name>A0A5S3P9E3_9SPHN</name>
<gene>
    <name evidence="13" type="primary">atpF</name>
    <name evidence="16" type="ORF">FEV51_02765</name>
</gene>
<dbReference type="PANTHER" id="PTHR33445:SF1">
    <property type="entry name" value="ATP SYNTHASE SUBUNIT B"/>
    <property type="match status" value="1"/>
</dbReference>
<dbReference type="InterPro" id="IPR002146">
    <property type="entry name" value="ATP_synth_b/b'su_bac/chlpt"/>
</dbReference>
<dbReference type="GO" id="GO:0046933">
    <property type="term" value="F:proton-transporting ATP synthase activity, rotational mechanism"/>
    <property type="evidence" value="ECO:0007669"/>
    <property type="project" value="UniProtKB-UniRule"/>
</dbReference>
<evidence type="ECO:0000313" key="17">
    <source>
        <dbReference type="Proteomes" id="UP000309668"/>
    </source>
</evidence>
<evidence type="ECO:0000256" key="9">
    <source>
        <dbReference type="ARBA" id="ARBA00023310"/>
    </source>
</evidence>
<keyword evidence="13" id="KW-1003">Cell membrane</keyword>
<comment type="subunit">
    <text evidence="13">F-type ATPases have 2 components, F(1) - the catalytic core - and F(0) - the membrane proton channel. F(1) has five subunits: alpha(3), beta(3), gamma(1), delta(1), epsilon(1). F(0) has three main subunits: a(1), b(2) and c(10-14). The alpha and beta chains form an alternating ring which encloses part of the gamma chain. F(1) is attached to F(0) by a central stalk formed by the gamma and epsilon chains, while a peripheral stalk is formed by the delta and b chains.</text>
</comment>
<protein>
    <recommendedName>
        <fullName evidence="13">ATP synthase subunit b</fullName>
    </recommendedName>
    <alternativeName>
        <fullName evidence="13">ATP synthase F(0) sector subunit b</fullName>
    </alternativeName>
    <alternativeName>
        <fullName evidence="13">ATPase subunit I</fullName>
    </alternativeName>
    <alternativeName>
        <fullName evidence="13">F-type ATPase subunit b</fullName>
        <shortName evidence="13">F-ATPase subunit b</shortName>
    </alternativeName>
</protein>
<comment type="similarity">
    <text evidence="1 13 14">Belongs to the ATPase B chain family.</text>
</comment>
<dbReference type="RefSeq" id="WP_138615692.1">
    <property type="nucleotide sequence ID" value="NZ_VCAO01000001.1"/>
</dbReference>
<organism evidence="16 17">
    <name type="scientific">Qipengyuania marisflavi</name>
    <dbReference type="NCBI Taxonomy" id="2486356"/>
    <lineage>
        <taxon>Bacteria</taxon>
        <taxon>Pseudomonadati</taxon>
        <taxon>Pseudomonadota</taxon>
        <taxon>Alphaproteobacteria</taxon>
        <taxon>Sphingomonadales</taxon>
        <taxon>Erythrobacteraceae</taxon>
        <taxon>Qipengyuania</taxon>
    </lineage>
</organism>
<dbReference type="Proteomes" id="UP000309668">
    <property type="component" value="Unassembled WGS sequence"/>
</dbReference>
<dbReference type="HAMAP" id="MF_01398">
    <property type="entry name" value="ATP_synth_b_bprime"/>
    <property type="match status" value="1"/>
</dbReference>
<comment type="subcellular location">
    <subcellularLocation>
        <location evidence="13">Cell membrane</location>
        <topology evidence="13">Single-pass membrane protein</topology>
    </subcellularLocation>
    <subcellularLocation>
        <location evidence="12">Endomembrane system</location>
        <topology evidence="12">Single-pass membrane protein</topology>
    </subcellularLocation>
</comment>
<dbReference type="OrthoDB" id="7391503at2"/>
<keyword evidence="17" id="KW-1185">Reference proteome</keyword>
<evidence type="ECO:0000313" key="16">
    <source>
        <dbReference type="EMBL" id="TMM50132.1"/>
    </source>
</evidence>
<dbReference type="GO" id="GO:0046961">
    <property type="term" value="F:proton-transporting ATPase activity, rotational mechanism"/>
    <property type="evidence" value="ECO:0007669"/>
    <property type="project" value="TreeGrafter"/>
</dbReference>
<evidence type="ECO:0000256" key="10">
    <source>
        <dbReference type="ARBA" id="ARBA00025198"/>
    </source>
</evidence>
<keyword evidence="3 13" id="KW-0138">CF(0)</keyword>
<evidence type="ECO:0000256" key="4">
    <source>
        <dbReference type="ARBA" id="ARBA00022692"/>
    </source>
</evidence>
<evidence type="ECO:0000256" key="15">
    <source>
        <dbReference type="SAM" id="Coils"/>
    </source>
</evidence>
<dbReference type="GO" id="GO:0012505">
    <property type="term" value="C:endomembrane system"/>
    <property type="evidence" value="ECO:0007669"/>
    <property type="project" value="UniProtKB-SubCell"/>
</dbReference>
<reference evidence="16 17" key="1">
    <citation type="submission" date="2019-05" db="EMBL/GenBank/DDBJ databases">
        <title>Erythrobacter marisflavi sp. nov., isolated from isolated from water of an estuary environment.</title>
        <authorList>
            <person name="Yoon J.-H."/>
        </authorList>
    </citation>
    <scope>NUCLEOTIDE SEQUENCE [LARGE SCALE GENOMIC DNA]</scope>
    <source>
        <strain evidence="16 17">KEM-5</strain>
    </source>
</reference>
<keyword evidence="6 13" id="KW-1133">Transmembrane helix</keyword>
<evidence type="ECO:0000256" key="6">
    <source>
        <dbReference type="ARBA" id="ARBA00022989"/>
    </source>
</evidence>
<comment type="caution">
    <text evidence="16">The sequence shown here is derived from an EMBL/GenBank/DDBJ whole genome shotgun (WGS) entry which is preliminary data.</text>
</comment>
<evidence type="ECO:0000256" key="12">
    <source>
        <dbReference type="ARBA" id="ARBA00037847"/>
    </source>
</evidence>
<keyword evidence="8 13" id="KW-0472">Membrane</keyword>
<dbReference type="CDD" id="cd06503">
    <property type="entry name" value="ATP-synt_Fo_b"/>
    <property type="match status" value="1"/>
</dbReference>
<keyword evidence="15" id="KW-0175">Coiled coil</keyword>
<comment type="function">
    <text evidence="10 13">F(1)F(0) ATP synthase produces ATP from ADP in the presence of a proton or sodium gradient. F-type ATPases consist of two structural domains, F(1) containing the extramembraneous catalytic core and F(0) containing the membrane proton channel, linked together by a central stalk and a peripheral stalk. During catalysis, ATP synthesis in the catalytic domain of F(1) is coupled via a rotary mechanism of the central stalk subunits to proton translocation.</text>
</comment>
<dbReference type="PANTHER" id="PTHR33445">
    <property type="entry name" value="ATP SYNTHASE SUBUNIT B', CHLOROPLASTIC"/>
    <property type="match status" value="1"/>
</dbReference>
<keyword evidence="2 13" id="KW-0813">Transport</keyword>
<feature type="transmembrane region" description="Helical" evidence="13">
    <location>
        <begin position="36"/>
        <end position="57"/>
    </location>
</feature>
<evidence type="ECO:0000256" key="2">
    <source>
        <dbReference type="ARBA" id="ARBA00022448"/>
    </source>
</evidence>
<dbReference type="InterPro" id="IPR050059">
    <property type="entry name" value="ATP_synthase_B_chain"/>
</dbReference>
<dbReference type="GO" id="GO:0045259">
    <property type="term" value="C:proton-transporting ATP synthase complex"/>
    <property type="evidence" value="ECO:0007669"/>
    <property type="project" value="UniProtKB-KW"/>
</dbReference>
<evidence type="ECO:0000256" key="11">
    <source>
        <dbReference type="ARBA" id="ARBA00025614"/>
    </source>
</evidence>
<keyword evidence="7 13" id="KW-0406">Ion transport</keyword>
<evidence type="ECO:0000256" key="8">
    <source>
        <dbReference type="ARBA" id="ARBA00023136"/>
    </source>
</evidence>
<keyword evidence="5 13" id="KW-0375">Hydrogen ion transport</keyword>
<evidence type="ECO:0000256" key="5">
    <source>
        <dbReference type="ARBA" id="ARBA00022781"/>
    </source>
</evidence>
<evidence type="ECO:0000256" key="14">
    <source>
        <dbReference type="RuleBase" id="RU003848"/>
    </source>
</evidence>
<evidence type="ECO:0000256" key="3">
    <source>
        <dbReference type="ARBA" id="ARBA00022547"/>
    </source>
</evidence>
<keyword evidence="9 13" id="KW-0066">ATP synthesis</keyword>
<dbReference type="Pfam" id="PF00430">
    <property type="entry name" value="ATP-synt_B"/>
    <property type="match status" value="1"/>
</dbReference>
<keyword evidence="4 13" id="KW-0812">Transmembrane</keyword>
<comment type="function">
    <text evidence="11">Component of the F(0) channel, it forms part of the peripheral stalk, linking F(1) to F(0). The b'-subunit is a diverged and duplicated form of b found in plants and photosynthetic bacteria.</text>
</comment>
<dbReference type="GO" id="GO:0005886">
    <property type="term" value="C:plasma membrane"/>
    <property type="evidence" value="ECO:0007669"/>
    <property type="project" value="UniProtKB-SubCell"/>
</dbReference>
<dbReference type="EMBL" id="VCAO01000001">
    <property type="protein sequence ID" value="TMM50132.1"/>
    <property type="molecule type" value="Genomic_DNA"/>
</dbReference>
<sequence>MADTVPEVFTTEAAEAYTEEGHGGAPTHVEPELWGLAPFQVVSVAMFVLLLIAFFGAKVHKTIGGGLDARIAAIRTQLDEAKQLRAEAETLRDEYAAKIKGAEQDAEAMMTNARHEADALLAKAEADSTAMVERRKRMAEDKISAAEREAVEEVRNRAVFAATTASRKLIAAKHDAEADRALADQVIANI</sequence>
<evidence type="ECO:0000256" key="1">
    <source>
        <dbReference type="ARBA" id="ARBA00005513"/>
    </source>
</evidence>
<feature type="coiled-coil region" evidence="15">
    <location>
        <begin position="71"/>
        <end position="156"/>
    </location>
</feature>
<proteinExistence type="inferred from homology"/>
<evidence type="ECO:0000256" key="13">
    <source>
        <dbReference type="HAMAP-Rule" id="MF_01398"/>
    </source>
</evidence>
<dbReference type="AlphaFoldDB" id="A0A5S3P9E3"/>
<evidence type="ECO:0000256" key="7">
    <source>
        <dbReference type="ARBA" id="ARBA00023065"/>
    </source>
</evidence>